<reference evidence="4" key="1">
    <citation type="submission" date="2016-11" db="UniProtKB">
        <authorList>
            <consortium name="WormBaseParasite"/>
        </authorList>
    </citation>
    <scope>IDENTIFICATION</scope>
</reference>
<dbReference type="WBParaSite" id="maker-uti_cns_0012637-snap-gene-0.3-mRNA-1">
    <property type="protein sequence ID" value="maker-uti_cns_0012637-snap-gene-0.3-mRNA-1"/>
    <property type="gene ID" value="maker-uti_cns_0012637-snap-gene-0.3"/>
</dbReference>
<protein>
    <submittedName>
        <fullName evidence="4">Vesicular, overexpressed in cancer, prosurvival protein 1</fullName>
    </submittedName>
</protein>
<accession>A0A1I8IGM0</accession>
<evidence type="ECO:0000313" key="3">
    <source>
        <dbReference type="Proteomes" id="UP000095280"/>
    </source>
</evidence>
<evidence type="ECO:0000313" key="4">
    <source>
        <dbReference type="WBParaSite" id="maker-uti_cns_0012637-snap-gene-0.3-mRNA-1"/>
    </source>
</evidence>
<dbReference type="Proteomes" id="UP000095280">
    <property type="component" value="Unplaced"/>
</dbReference>
<feature type="transmembrane region" description="Helical" evidence="2">
    <location>
        <begin position="12"/>
        <end position="33"/>
    </location>
</feature>
<keyword evidence="2" id="KW-1133">Transmembrane helix</keyword>
<organism evidence="3 4">
    <name type="scientific">Macrostomum lignano</name>
    <dbReference type="NCBI Taxonomy" id="282301"/>
    <lineage>
        <taxon>Eukaryota</taxon>
        <taxon>Metazoa</taxon>
        <taxon>Spiralia</taxon>
        <taxon>Lophotrochozoa</taxon>
        <taxon>Platyhelminthes</taxon>
        <taxon>Rhabditophora</taxon>
        <taxon>Macrostomorpha</taxon>
        <taxon>Macrostomida</taxon>
        <taxon>Macrostomidae</taxon>
        <taxon>Macrostomum</taxon>
    </lineage>
</organism>
<evidence type="ECO:0000256" key="1">
    <source>
        <dbReference type="SAM" id="MobiDB-lite"/>
    </source>
</evidence>
<feature type="region of interest" description="Disordered" evidence="1">
    <location>
        <begin position="149"/>
        <end position="203"/>
    </location>
</feature>
<feature type="compositionally biased region" description="Low complexity" evidence="1">
    <location>
        <begin position="173"/>
        <end position="187"/>
    </location>
</feature>
<proteinExistence type="predicted"/>
<keyword evidence="3" id="KW-1185">Reference proteome</keyword>
<sequence>MDPAVQTSVLSVIALIACFTVSLLVCCCCARFWGRRRYQPTSAAEINRPLHTGRGLPGRAERLQQSIGRFSASIRRKFRRQRSINRALTSGDACSNGGGGGIDTTGGLTLNPSVYHRMETGHYNTAFESCYAEEERPAWLSGPVGNGFSNGAGGAGPQYPSNRHLNSHDSTRHQLQLHQLQHQQHQQVARPDRQGRRQNESAV</sequence>
<keyword evidence="2" id="KW-0812">Transmembrane</keyword>
<feature type="compositionally biased region" description="Basic and acidic residues" evidence="1">
    <location>
        <begin position="190"/>
        <end position="203"/>
    </location>
</feature>
<evidence type="ECO:0000256" key="2">
    <source>
        <dbReference type="SAM" id="Phobius"/>
    </source>
</evidence>
<keyword evidence="2" id="KW-0472">Membrane</keyword>
<name>A0A1I8IGM0_9PLAT</name>
<dbReference type="AlphaFoldDB" id="A0A1I8IGM0"/>